<keyword evidence="3" id="KW-1185">Reference proteome</keyword>
<sequence length="208" mass="23989">MESHLAVLPEGYQVQSFLRIAAISVALYDYLETLPTAWRFYNEQWRLRRITVSTVLFTLLRFTSIVVLTLSSIGFFYDKFDDRLCKRFFLLPPIFKVFQIMVSQAILGFRVYNLAKRSDKVLYIGTFVYFATCSLQWVSTLVQREVLVGEEISNCRAFDKQGHLGAWAFYAVAIAYDILTTLTSVSYLMRYKLTSSSGSVGWQHEETG</sequence>
<gene>
    <name evidence="2" type="ORF">P691DRAFT_523443</name>
</gene>
<protein>
    <submittedName>
        <fullName evidence="2">Uncharacterized protein</fullName>
    </submittedName>
</protein>
<proteinExistence type="predicted"/>
<evidence type="ECO:0000256" key="1">
    <source>
        <dbReference type="SAM" id="Phobius"/>
    </source>
</evidence>
<accession>A0A9P5XLY3</accession>
<feature type="transmembrane region" description="Helical" evidence="1">
    <location>
        <begin position="121"/>
        <end position="139"/>
    </location>
</feature>
<comment type="caution">
    <text evidence="2">The sequence shown here is derived from an EMBL/GenBank/DDBJ whole genome shotgun (WGS) entry which is preliminary data.</text>
</comment>
<feature type="transmembrane region" description="Helical" evidence="1">
    <location>
        <begin position="89"/>
        <end position="109"/>
    </location>
</feature>
<keyword evidence="1" id="KW-0472">Membrane</keyword>
<dbReference type="AlphaFoldDB" id="A0A9P5XLY3"/>
<name>A0A9P5XLY3_9AGAR</name>
<organism evidence="2 3">
    <name type="scientific">Macrolepiota fuliginosa MF-IS2</name>
    <dbReference type="NCBI Taxonomy" id="1400762"/>
    <lineage>
        <taxon>Eukaryota</taxon>
        <taxon>Fungi</taxon>
        <taxon>Dikarya</taxon>
        <taxon>Basidiomycota</taxon>
        <taxon>Agaricomycotina</taxon>
        <taxon>Agaricomycetes</taxon>
        <taxon>Agaricomycetidae</taxon>
        <taxon>Agaricales</taxon>
        <taxon>Agaricineae</taxon>
        <taxon>Agaricaceae</taxon>
        <taxon>Macrolepiota</taxon>
    </lineage>
</organism>
<dbReference type="OrthoDB" id="3346251at2759"/>
<feature type="transmembrane region" description="Helical" evidence="1">
    <location>
        <begin position="52"/>
        <end position="77"/>
    </location>
</feature>
<feature type="transmembrane region" description="Helical" evidence="1">
    <location>
        <begin position="167"/>
        <end position="189"/>
    </location>
</feature>
<dbReference type="EMBL" id="MU151057">
    <property type="protein sequence ID" value="KAF9453932.1"/>
    <property type="molecule type" value="Genomic_DNA"/>
</dbReference>
<evidence type="ECO:0000313" key="2">
    <source>
        <dbReference type="EMBL" id="KAF9453932.1"/>
    </source>
</evidence>
<reference evidence="2" key="1">
    <citation type="submission" date="2020-11" db="EMBL/GenBank/DDBJ databases">
        <authorList>
            <consortium name="DOE Joint Genome Institute"/>
            <person name="Ahrendt S."/>
            <person name="Riley R."/>
            <person name="Andreopoulos W."/>
            <person name="Labutti K."/>
            <person name="Pangilinan J."/>
            <person name="Ruiz-Duenas F.J."/>
            <person name="Barrasa J.M."/>
            <person name="Sanchez-Garcia M."/>
            <person name="Camarero S."/>
            <person name="Miyauchi S."/>
            <person name="Serrano A."/>
            <person name="Linde D."/>
            <person name="Babiker R."/>
            <person name="Drula E."/>
            <person name="Ayuso-Fernandez I."/>
            <person name="Pacheco R."/>
            <person name="Padilla G."/>
            <person name="Ferreira P."/>
            <person name="Barriuso J."/>
            <person name="Kellner H."/>
            <person name="Castanera R."/>
            <person name="Alfaro M."/>
            <person name="Ramirez L."/>
            <person name="Pisabarro A.G."/>
            <person name="Kuo A."/>
            <person name="Tritt A."/>
            <person name="Lipzen A."/>
            <person name="He G."/>
            <person name="Yan M."/>
            <person name="Ng V."/>
            <person name="Cullen D."/>
            <person name="Martin F."/>
            <person name="Rosso M.-N."/>
            <person name="Henrissat B."/>
            <person name="Hibbett D."/>
            <person name="Martinez A.T."/>
            <person name="Grigoriev I.V."/>
        </authorList>
    </citation>
    <scope>NUCLEOTIDE SEQUENCE</scope>
    <source>
        <strain evidence="2">MF-IS2</strain>
    </source>
</reference>
<keyword evidence="1" id="KW-1133">Transmembrane helix</keyword>
<keyword evidence="1" id="KW-0812">Transmembrane</keyword>
<feature type="transmembrane region" description="Helical" evidence="1">
    <location>
        <begin position="12"/>
        <end position="31"/>
    </location>
</feature>
<dbReference type="Proteomes" id="UP000807342">
    <property type="component" value="Unassembled WGS sequence"/>
</dbReference>
<evidence type="ECO:0000313" key="3">
    <source>
        <dbReference type="Proteomes" id="UP000807342"/>
    </source>
</evidence>